<reference evidence="3 4" key="1">
    <citation type="submission" date="2023-07" db="EMBL/GenBank/DDBJ databases">
        <title>Sorghum-associated microbial communities from plants grown in Nebraska, USA.</title>
        <authorList>
            <person name="Schachtman D."/>
        </authorList>
    </citation>
    <scope>NUCLEOTIDE SEQUENCE [LARGE SCALE GENOMIC DNA]</scope>
    <source>
        <strain evidence="3 4">DS1709</strain>
    </source>
</reference>
<dbReference type="RefSeq" id="WP_181898014.1">
    <property type="nucleotide sequence ID" value="NZ_JAVDQS010000006.1"/>
</dbReference>
<evidence type="ECO:0000256" key="2">
    <source>
        <dbReference type="SAM" id="SignalP"/>
    </source>
</evidence>
<keyword evidence="4" id="KW-1185">Reference proteome</keyword>
<accession>A0ABU1LFK4</accession>
<feature type="compositionally biased region" description="Basic and acidic residues" evidence="1">
    <location>
        <begin position="29"/>
        <end position="55"/>
    </location>
</feature>
<gene>
    <name evidence="3" type="ORF">J2781_002434</name>
</gene>
<sequence>MKTTATLLLGLFCLLTFTSCKCDFDEDEAKNKYDNPSESEKLNKNSAEHDTIHIK</sequence>
<proteinExistence type="predicted"/>
<evidence type="ECO:0008006" key="5">
    <source>
        <dbReference type="Google" id="ProtNLM"/>
    </source>
</evidence>
<feature type="signal peptide" evidence="2">
    <location>
        <begin position="1"/>
        <end position="21"/>
    </location>
</feature>
<protein>
    <recommendedName>
        <fullName evidence="5">Lipoprotein</fullName>
    </recommendedName>
</protein>
<dbReference type="PROSITE" id="PS51257">
    <property type="entry name" value="PROKAR_LIPOPROTEIN"/>
    <property type="match status" value="1"/>
</dbReference>
<organism evidence="3 4">
    <name type="scientific">Chryseobacterium geocarposphaerae</name>
    <dbReference type="NCBI Taxonomy" id="1416776"/>
    <lineage>
        <taxon>Bacteria</taxon>
        <taxon>Pseudomonadati</taxon>
        <taxon>Bacteroidota</taxon>
        <taxon>Flavobacteriia</taxon>
        <taxon>Flavobacteriales</taxon>
        <taxon>Weeksellaceae</taxon>
        <taxon>Chryseobacterium group</taxon>
        <taxon>Chryseobacterium</taxon>
    </lineage>
</organism>
<evidence type="ECO:0000313" key="3">
    <source>
        <dbReference type="EMBL" id="MDR6405502.1"/>
    </source>
</evidence>
<comment type="caution">
    <text evidence="3">The sequence shown here is derived from an EMBL/GenBank/DDBJ whole genome shotgun (WGS) entry which is preliminary data.</text>
</comment>
<keyword evidence="2" id="KW-0732">Signal</keyword>
<name>A0ABU1LFK4_9FLAO</name>
<evidence type="ECO:0000256" key="1">
    <source>
        <dbReference type="SAM" id="MobiDB-lite"/>
    </source>
</evidence>
<dbReference type="Proteomes" id="UP001184853">
    <property type="component" value="Unassembled WGS sequence"/>
</dbReference>
<dbReference type="EMBL" id="JAVDQS010000006">
    <property type="protein sequence ID" value="MDR6405502.1"/>
    <property type="molecule type" value="Genomic_DNA"/>
</dbReference>
<feature type="chain" id="PRO_5046589106" description="Lipoprotein" evidence="2">
    <location>
        <begin position="22"/>
        <end position="55"/>
    </location>
</feature>
<feature type="region of interest" description="Disordered" evidence="1">
    <location>
        <begin position="28"/>
        <end position="55"/>
    </location>
</feature>
<evidence type="ECO:0000313" key="4">
    <source>
        <dbReference type="Proteomes" id="UP001184853"/>
    </source>
</evidence>